<keyword evidence="13" id="KW-1185">Reference proteome</keyword>
<feature type="domain" description="TRPM-like" evidence="11">
    <location>
        <begin position="542"/>
        <end position="648"/>
    </location>
</feature>
<comment type="subcellular location">
    <subcellularLocation>
        <location evidence="1">Membrane</location>
        <topology evidence="1">Multi-pass membrane protein</topology>
    </subcellularLocation>
</comment>
<evidence type="ECO:0000256" key="8">
    <source>
        <dbReference type="SAM" id="MobiDB-lite"/>
    </source>
</evidence>
<feature type="transmembrane region" description="Helical" evidence="9">
    <location>
        <begin position="1038"/>
        <end position="1057"/>
    </location>
</feature>
<feature type="transmembrane region" description="Helical" evidence="9">
    <location>
        <begin position="957"/>
        <end position="978"/>
    </location>
</feature>
<organism evidence="12 13">
    <name type="scientific">Prymnesium parvum</name>
    <name type="common">Toxic golden alga</name>
    <dbReference type="NCBI Taxonomy" id="97485"/>
    <lineage>
        <taxon>Eukaryota</taxon>
        <taxon>Haptista</taxon>
        <taxon>Haptophyta</taxon>
        <taxon>Prymnesiophyceae</taxon>
        <taxon>Prymnesiales</taxon>
        <taxon>Prymnesiaceae</taxon>
        <taxon>Prymnesium</taxon>
    </lineage>
</organism>
<dbReference type="InterPro" id="IPR057366">
    <property type="entry name" value="TRPM-like"/>
</dbReference>
<evidence type="ECO:0008006" key="14">
    <source>
        <dbReference type="Google" id="ProtNLM"/>
    </source>
</evidence>
<dbReference type="Proteomes" id="UP001515480">
    <property type="component" value="Unassembled WGS sequence"/>
</dbReference>
<sequence length="1287" mass="142007">MINPYTALREADELTAEQRRRPRRLSRVPTRAKLPEPTASLATIDSAAANTIGHHFRRHRLVFSQLGPTIFCRKGGGLADYGTLYFPEKNNHAPFITISDTTSSMLLSNFMQKYWKVDRPDLIISVTGGAQDFVLNSRLKRVFDRGLTSAAASTNAWVITGGTDTGVMKLVASAFVEYGVTTPLIAVTSYGCVKGRDAFDGSRGESSTYTCFEGASAEGAPLNPQHTHYVFVDNGKVAPQAWGGEIGLRANLESTYCMTKGIPMVLLVAQGGPGTLQTVLASAKQSQAILIVKGSGGAADAVADFVEKGKTHDPKFTTEKLQATLAEIKALQEDSGGRVLTIFSLDQDVEMSTMLLRALTKMLAPAPAASAGTPVHKEEPSVTTFKEEKSKRGSNGPAEETLGRALSLAVNWNRVDIAADLLRDMSAALRFTYGHHFALQFVLEKQRTQLLRLLIACPGFTVTGVNMARLYMVDDKYNVLKSDSALQKRISENTKSISQMLRDKTTGGPTNTHALYESIVGPFLCSIMPQLAGPLRQKHVTPLDLFLWAIVIGNDDLIFEFWKRTANPVRAALWGSHMARRLTEMIQFGKDECLKRADRLESWANGILEVVPSSLEGFAILGHTVPQWGASSLLDTGMQFGMKKFLSHKHCQSMVDAIWRGDFEGSITLPKDFSFLAFCLYVFLPPINPYLYGKVEEESLDSRRNLDISTITEAVMHTHRLAKEETLRAGGTNQPGILAPSDALKSSDPIDSLSPRFAAIVRMARINDIQKLAAEEEGITGEREDAETHADTSVVDLFKEFYAIPVTKFVVRLAVHLLMLANYAQLLVTVSTMNTVTVHGVPPFKWQEYLFAGQVVGNYLDQLHQKLMLKKRRIKPMQNFGSLLDFGEFLLLTAGLFRLLAATGHHMSAMHINFYIIFQVTLSCAVVIISIRTIDFRAVSQDFGVLVIMVERMINDLILFIELFVLIILGFVLSFVGLSEWHEEGDFFANRRALNGNQDNGPPMDGPWAVIQATFWATYGDFDLDMFADEVPFGQPVLFIYVLVSTIILVNLLVAMFSDTYVKIKANSELEYRFHKCNRIYLYNNIVLPVPPPFNLPLILPDLLEDWRSWCGGRRKAQVNPYYVDASADDSQPTDNKLATRFIEPYLRVKEAEEASTAYGLQVRMNERSQVMQHVQDTTIDMLKDIAASLGGLKMEVTTKDGAVTSIARASSGSINTGTYAKEDSVKQLEKTVTLVGGAVDNLSSSLADISARLALLTKEGGSPRITASTPNFASTFLDAKGKGRFC</sequence>
<keyword evidence="6 9" id="KW-0472">Membrane</keyword>
<dbReference type="EMBL" id="JBGBPQ010000024">
    <property type="protein sequence ID" value="KAL1499965.1"/>
    <property type="molecule type" value="Genomic_DNA"/>
</dbReference>
<feature type="domain" description="TRPM SLOG" evidence="10">
    <location>
        <begin position="93"/>
        <end position="326"/>
    </location>
</feature>
<dbReference type="GO" id="GO:0099604">
    <property type="term" value="F:ligand-gated calcium channel activity"/>
    <property type="evidence" value="ECO:0007669"/>
    <property type="project" value="TreeGrafter"/>
</dbReference>
<evidence type="ECO:0000313" key="13">
    <source>
        <dbReference type="Proteomes" id="UP001515480"/>
    </source>
</evidence>
<evidence type="ECO:0000259" key="10">
    <source>
        <dbReference type="Pfam" id="PF18139"/>
    </source>
</evidence>
<keyword evidence="2" id="KW-0813">Transport</keyword>
<evidence type="ECO:0000256" key="2">
    <source>
        <dbReference type="ARBA" id="ARBA00022448"/>
    </source>
</evidence>
<dbReference type="GO" id="GO:0005886">
    <property type="term" value="C:plasma membrane"/>
    <property type="evidence" value="ECO:0007669"/>
    <property type="project" value="TreeGrafter"/>
</dbReference>
<evidence type="ECO:0000256" key="3">
    <source>
        <dbReference type="ARBA" id="ARBA00022692"/>
    </source>
</evidence>
<evidence type="ECO:0000256" key="6">
    <source>
        <dbReference type="ARBA" id="ARBA00023136"/>
    </source>
</evidence>
<proteinExistence type="predicted"/>
<evidence type="ECO:0000256" key="1">
    <source>
        <dbReference type="ARBA" id="ARBA00004141"/>
    </source>
</evidence>
<evidence type="ECO:0000256" key="9">
    <source>
        <dbReference type="SAM" id="Phobius"/>
    </source>
</evidence>
<evidence type="ECO:0000259" key="11">
    <source>
        <dbReference type="Pfam" id="PF25508"/>
    </source>
</evidence>
<dbReference type="InterPro" id="IPR050927">
    <property type="entry name" value="TRPM"/>
</dbReference>
<keyword evidence="7" id="KW-0407">Ion channel</keyword>
<feature type="compositionally biased region" description="Basic and acidic residues" evidence="8">
    <location>
        <begin position="375"/>
        <end position="391"/>
    </location>
</feature>
<feature type="transmembrane region" description="Helical" evidence="9">
    <location>
        <begin position="912"/>
        <end position="931"/>
    </location>
</feature>
<keyword evidence="5" id="KW-0406">Ion transport</keyword>
<evidence type="ECO:0000256" key="4">
    <source>
        <dbReference type="ARBA" id="ARBA00022989"/>
    </source>
</evidence>
<dbReference type="Gene3D" id="3.40.50.450">
    <property type="match status" value="1"/>
</dbReference>
<protein>
    <recommendedName>
        <fullName evidence="14">Transient receptor potential cation channel subfamily M member 2</fullName>
    </recommendedName>
</protein>
<evidence type="ECO:0000256" key="7">
    <source>
        <dbReference type="ARBA" id="ARBA00023303"/>
    </source>
</evidence>
<dbReference type="PANTHER" id="PTHR13800:SF12">
    <property type="entry name" value="TRANSIENT RECEPTOR POTENTIAL CATION CHANNEL SUBFAMILY M MEMBER-LIKE 2"/>
    <property type="match status" value="1"/>
</dbReference>
<feature type="transmembrane region" description="Helical" evidence="9">
    <location>
        <begin position="880"/>
        <end position="900"/>
    </location>
</feature>
<keyword evidence="4 9" id="KW-1133">Transmembrane helix</keyword>
<feature type="region of interest" description="Disordered" evidence="8">
    <location>
        <begin position="367"/>
        <end position="399"/>
    </location>
</feature>
<dbReference type="PANTHER" id="PTHR13800">
    <property type="entry name" value="TRANSIENT RECEPTOR POTENTIAL CATION CHANNEL, SUBFAMILY M, MEMBER 6"/>
    <property type="match status" value="1"/>
</dbReference>
<accession>A0AB34IJ05</accession>
<name>A0AB34IJ05_PRYPA</name>
<evidence type="ECO:0000313" key="12">
    <source>
        <dbReference type="EMBL" id="KAL1499965.1"/>
    </source>
</evidence>
<dbReference type="Pfam" id="PF25508">
    <property type="entry name" value="TRPM2"/>
    <property type="match status" value="1"/>
</dbReference>
<comment type="caution">
    <text evidence="12">The sequence shown here is derived from an EMBL/GenBank/DDBJ whole genome shotgun (WGS) entry which is preliminary data.</text>
</comment>
<reference evidence="12 13" key="1">
    <citation type="journal article" date="2024" name="Science">
        <title>Giant polyketide synthase enzymes in the biosynthesis of giant marine polyether toxins.</title>
        <authorList>
            <person name="Fallon T.R."/>
            <person name="Shende V.V."/>
            <person name="Wierzbicki I.H."/>
            <person name="Pendleton A.L."/>
            <person name="Watervoot N.F."/>
            <person name="Auber R.P."/>
            <person name="Gonzalez D.J."/>
            <person name="Wisecaver J.H."/>
            <person name="Moore B.S."/>
        </authorList>
    </citation>
    <scope>NUCLEOTIDE SEQUENCE [LARGE SCALE GENOMIC DNA]</scope>
    <source>
        <strain evidence="12 13">12B1</strain>
    </source>
</reference>
<dbReference type="Pfam" id="PF18139">
    <property type="entry name" value="LSDAT_euk"/>
    <property type="match status" value="1"/>
</dbReference>
<keyword evidence="3 9" id="KW-0812">Transmembrane</keyword>
<evidence type="ECO:0000256" key="5">
    <source>
        <dbReference type="ARBA" id="ARBA00023065"/>
    </source>
</evidence>
<dbReference type="InterPro" id="IPR041491">
    <property type="entry name" value="TRPM_SLOG"/>
</dbReference>
<gene>
    <name evidence="12" type="ORF">AB1Y20_012645</name>
</gene>